<name>F0TBF1_METLA</name>
<evidence type="ECO:0000313" key="7">
    <source>
        <dbReference type="EMBL" id="ADZ10220.1"/>
    </source>
</evidence>
<evidence type="ECO:0000313" key="8">
    <source>
        <dbReference type="Proteomes" id="UP000007490"/>
    </source>
</evidence>
<dbReference type="GO" id="GO:0042371">
    <property type="term" value="P:vitamin K biosynthetic process"/>
    <property type="evidence" value="ECO:0007669"/>
    <property type="project" value="TreeGrafter"/>
</dbReference>
<dbReference type="AlphaFoldDB" id="F0TBF1"/>
<dbReference type="EMBL" id="CP002551">
    <property type="protein sequence ID" value="ADZ10220.1"/>
    <property type="molecule type" value="Genomic_DNA"/>
</dbReference>
<feature type="transmembrane region" description="Helical" evidence="6">
    <location>
        <begin position="154"/>
        <end position="171"/>
    </location>
</feature>
<keyword evidence="4 6" id="KW-1133">Transmembrane helix</keyword>
<dbReference type="STRING" id="877455.Metbo_2001"/>
<feature type="transmembrane region" description="Helical" evidence="6">
    <location>
        <begin position="125"/>
        <end position="142"/>
    </location>
</feature>
<reference evidence="7 8" key="2">
    <citation type="journal article" date="2014" name="Int. J. Syst. Evol. Microbiol.">
        <title>Methanobacterium paludis sp. nov. and a novel strain of Methanobacterium lacus isolated from northern peatlands.</title>
        <authorList>
            <person name="Cadillo-Quiroz H."/>
            <person name="Brauer S.L."/>
            <person name="Goodson N."/>
            <person name="Yavitt J.B."/>
            <person name="Zinder S.H."/>
        </authorList>
    </citation>
    <scope>NUCLEOTIDE SEQUENCE [LARGE SCALE GENOMIC DNA]</scope>
    <source>
        <strain evidence="7 8">AL-21</strain>
    </source>
</reference>
<dbReference type="OrthoDB" id="26687at2157"/>
<evidence type="ECO:0000256" key="1">
    <source>
        <dbReference type="ARBA" id="ARBA00004651"/>
    </source>
</evidence>
<reference evidence="8" key="1">
    <citation type="submission" date="2011-02" db="EMBL/GenBank/DDBJ databases">
        <title>Complete sequence of Methanobacterium sp. AL-21.</title>
        <authorList>
            <consortium name="US DOE Joint Genome Institute"/>
            <person name="Lucas S."/>
            <person name="Copeland A."/>
            <person name="Lapidus A."/>
            <person name="Cheng J.-F."/>
            <person name="Goodwin L."/>
            <person name="Pitluck S."/>
            <person name="Chertkov O."/>
            <person name="Detter J.C."/>
            <person name="Han C."/>
            <person name="Tapia R."/>
            <person name="Land M."/>
            <person name="Hauser L."/>
            <person name="Kyrpides N."/>
            <person name="Ivanova N."/>
            <person name="Mikhailova N."/>
            <person name="Pagani I."/>
            <person name="Cadillo-Quiroz H."/>
            <person name="Imachi H."/>
            <person name="Zinder S."/>
            <person name="Liu W."/>
            <person name="Woyke T."/>
        </authorList>
    </citation>
    <scope>NUCLEOTIDE SEQUENCE [LARGE SCALE GENOMIC DNA]</scope>
    <source>
        <strain evidence="8">AL-21</strain>
    </source>
</reference>
<evidence type="ECO:0000256" key="4">
    <source>
        <dbReference type="ARBA" id="ARBA00022989"/>
    </source>
</evidence>
<feature type="transmembrane region" description="Helical" evidence="6">
    <location>
        <begin position="177"/>
        <end position="200"/>
    </location>
</feature>
<dbReference type="InterPro" id="IPR026046">
    <property type="entry name" value="UBIAD1"/>
</dbReference>
<sequence length="307" mass="34551">MDINLKTVINIIKLGRPQYLAGNFLVFTMGALLAVILGSEFVSSKFILGYLILFTAHLSVHYSNDYYDFEVDHLTTPNSISGGSGVLIQNPELREFSKWFALLIMAISILLAAAFTVIFNYPITFFLFLLFGNLLAWFYTAPPIKLVYRRLGEVANIVAVVIFLGAGYFAMKGTLDLAFFIFAIPVIFLQIIFINCFEIPSMEGDKLGNKITWIVLKGREFGYRISLICAFLATFTFVLIPYTGLFPLKIDFKVLAVISLISVTMGIITLVKKPLDEKSATKYATIYVLLLFLMSLLIDAYFIYLLM</sequence>
<feature type="transmembrane region" description="Helical" evidence="6">
    <location>
        <begin position="99"/>
        <end position="119"/>
    </location>
</feature>
<dbReference type="PANTHER" id="PTHR13929:SF0">
    <property type="entry name" value="UBIA PRENYLTRANSFERASE DOMAIN-CONTAINING PROTEIN 1"/>
    <property type="match status" value="1"/>
</dbReference>
<evidence type="ECO:0000256" key="2">
    <source>
        <dbReference type="ARBA" id="ARBA00022679"/>
    </source>
</evidence>
<dbReference type="HOGENOM" id="CLU_904930_0_0_2"/>
<dbReference type="PANTHER" id="PTHR13929">
    <property type="entry name" value="1,4-DIHYDROXY-2-NAPHTHOATE OCTAPRENYLTRANSFERASE"/>
    <property type="match status" value="1"/>
</dbReference>
<dbReference type="Proteomes" id="UP000007490">
    <property type="component" value="Chromosome"/>
</dbReference>
<feature type="transmembrane region" description="Helical" evidence="6">
    <location>
        <begin position="252"/>
        <end position="271"/>
    </location>
</feature>
<dbReference type="GO" id="GO:0005886">
    <property type="term" value="C:plasma membrane"/>
    <property type="evidence" value="ECO:0007669"/>
    <property type="project" value="UniProtKB-SubCell"/>
</dbReference>
<dbReference type="RefSeq" id="WP_013645571.1">
    <property type="nucleotide sequence ID" value="NC_015216.1"/>
</dbReference>
<dbReference type="CDD" id="cd13962">
    <property type="entry name" value="PT_UbiA_UBIAD1"/>
    <property type="match status" value="1"/>
</dbReference>
<dbReference type="GO" id="GO:0004659">
    <property type="term" value="F:prenyltransferase activity"/>
    <property type="evidence" value="ECO:0007669"/>
    <property type="project" value="InterPro"/>
</dbReference>
<keyword evidence="5 6" id="KW-0472">Membrane</keyword>
<keyword evidence="3 6" id="KW-0812">Transmembrane</keyword>
<feature type="transmembrane region" description="Helical" evidence="6">
    <location>
        <begin position="221"/>
        <end position="240"/>
    </location>
</feature>
<evidence type="ECO:0000256" key="5">
    <source>
        <dbReference type="ARBA" id="ARBA00023136"/>
    </source>
</evidence>
<dbReference type="Pfam" id="PF01040">
    <property type="entry name" value="UbiA"/>
    <property type="match status" value="1"/>
</dbReference>
<dbReference type="GeneID" id="10278461"/>
<dbReference type="InterPro" id="IPR000537">
    <property type="entry name" value="UbiA_prenyltransferase"/>
</dbReference>
<keyword evidence="2 7" id="KW-0808">Transferase</keyword>
<feature type="transmembrane region" description="Helical" evidence="6">
    <location>
        <begin position="20"/>
        <end position="42"/>
    </location>
</feature>
<dbReference type="KEGG" id="mel:Metbo_2001"/>
<accession>F0TBF1</accession>
<protein>
    <submittedName>
        <fullName evidence="7">UbiA prenyltransferase</fullName>
    </submittedName>
</protein>
<keyword evidence="8" id="KW-1185">Reference proteome</keyword>
<proteinExistence type="predicted"/>
<feature type="transmembrane region" description="Helical" evidence="6">
    <location>
        <begin position="283"/>
        <end position="304"/>
    </location>
</feature>
<dbReference type="eggNOG" id="arCOG00480">
    <property type="taxonomic scope" value="Archaea"/>
</dbReference>
<gene>
    <name evidence="7" type="ordered locus">Metbo_2001</name>
</gene>
<dbReference type="GO" id="GO:0009234">
    <property type="term" value="P:menaquinone biosynthetic process"/>
    <property type="evidence" value="ECO:0007669"/>
    <property type="project" value="TreeGrafter"/>
</dbReference>
<evidence type="ECO:0000256" key="6">
    <source>
        <dbReference type="SAM" id="Phobius"/>
    </source>
</evidence>
<evidence type="ECO:0000256" key="3">
    <source>
        <dbReference type="ARBA" id="ARBA00022692"/>
    </source>
</evidence>
<organism evidence="7 8">
    <name type="scientific">Methanobacterium lacus (strain AL-21)</name>
    <dbReference type="NCBI Taxonomy" id="877455"/>
    <lineage>
        <taxon>Archaea</taxon>
        <taxon>Methanobacteriati</taxon>
        <taxon>Methanobacteriota</taxon>
        <taxon>Methanomada group</taxon>
        <taxon>Methanobacteria</taxon>
        <taxon>Methanobacteriales</taxon>
        <taxon>Methanobacteriaceae</taxon>
        <taxon>Methanobacterium</taxon>
    </lineage>
</organism>
<comment type="subcellular location">
    <subcellularLocation>
        <location evidence="1">Cell membrane</location>
        <topology evidence="1">Multi-pass membrane protein</topology>
    </subcellularLocation>
</comment>